<organism evidence="2 3">
    <name type="scientific">Haloechinothrix salitolerans</name>
    <dbReference type="NCBI Taxonomy" id="926830"/>
    <lineage>
        <taxon>Bacteria</taxon>
        <taxon>Bacillati</taxon>
        <taxon>Actinomycetota</taxon>
        <taxon>Actinomycetes</taxon>
        <taxon>Pseudonocardiales</taxon>
        <taxon>Pseudonocardiaceae</taxon>
        <taxon>Haloechinothrix</taxon>
    </lineage>
</organism>
<sequence length="151" mass="16578">MDGDAPRPVAGPADEPHPPLGPHTDAIIEAFESRDWTFLDCPDPNTAFFTYRGSFGWTDFERKAYAPTDISLATLDCFVYGDHRGFVAKVTTCGVTKGCPDHRSKTVRFPFDGPQLSGQFNEHEVHARDIDTAAVARCLLFGACSEAVRRG</sequence>
<evidence type="ECO:0008006" key="4">
    <source>
        <dbReference type="Google" id="ProtNLM"/>
    </source>
</evidence>
<accession>A0ABW2BYP2</accession>
<proteinExistence type="predicted"/>
<dbReference type="Proteomes" id="UP001596337">
    <property type="component" value="Unassembled WGS sequence"/>
</dbReference>
<comment type="caution">
    <text evidence="2">The sequence shown here is derived from an EMBL/GenBank/DDBJ whole genome shotgun (WGS) entry which is preliminary data.</text>
</comment>
<name>A0ABW2BYP2_9PSEU</name>
<evidence type="ECO:0000256" key="1">
    <source>
        <dbReference type="SAM" id="MobiDB-lite"/>
    </source>
</evidence>
<gene>
    <name evidence="2" type="ORF">ACFQGD_11050</name>
</gene>
<feature type="region of interest" description="Disordered" evidence="1">
    <location>
        <begin position="1"/>
        <end position="24"/>
    </location>
</feature>
<protein>
    <recommendedName>
        <fullName evidence="4">SnoaL-like domain-containing protein</fullName>
    </recommendedName>
</protein>
<dbReference type="EMBL" id="JBHSXX010000001">
    <property type="protein sequence ID" value="MFC6867684.1"/>
    <property type="molecule type" value="Genomic_DNA"/>
</dbReference>
<reference evidence="3" key="1">
    <citation type="journal article" date="2019" name="Int. J. Syst. Evol. Microbiol.">
        <title>The Global Catalogue of Microorganisms (GCM) 10K type strain sequencing project: providing services to taxonomists for standard genome sequencing and annotation.</title>
        <authorList>
            <consortium name="The Broad Institute Genomics Platform"/>
            <consortium name="The Broad Institute Genome Sequencing Center for Infectious Disease"/>
            <person name="Wu L."/>
            <person name="Ma J."/>
        </authorList>
    </citation>
    <scope>NUCLEOTIDE SEQUENCE [LARGE SCALE GENOMIC DNA]</scope>
    <source>
        <strain evidence="3">KCTC 32255</strain>
    </source>
</reference>
<evidence type="ECO:0000313" key="3">
    <source>
        <dbReference type="Proteomes" id="UP001596337"/>
    </source>
</evidence>
<evidence type="ECO:0000313" key="2">
    <source>
        <dbReference type="EMBL" id="MFC6867684.1"/>
    </source>
</evidence>
<keyword evidence="3" id="KW-1185">Reference proteome</keyword>
<dbReference type="RefSeq" id="WP_345400567.1">
    <property type="nucleotide sequence ID" value="NZ_BAABLA010000100.1"/>
</dbReference>